<evidence type="ECO:0000313" key="15">
    <source>
        <dbReference type="EMBL" id="MBC8538359.1"/>
    </source>
</evidence>
<proteinExistence type="inferred from homology"/>
<evidence type="ECO:0000256" key="11">
    <source>
        <dbReference type="ARBA" id="ARBA00023239"/>
    </source>
</evidence>
<reference evidence="15" key="1">
    <citation type="submission" date="2020-08" db="EMBL/GenBank/DDBJ databases">
        <title>Genome public.</title>
        <authorList>
            <person name="Liu C."/>
            <person name="Sun Q."/>
        </authorList>
    </citation>
    <scope>NUCLEOTIDE SEQUENCE</scope>
    <source>
        <strain evidence="15">NSJ-63</strain>
    </source>
</reference>
<comment type="cofactor">
    <cofactor evidence="2">
        <name>Fe cation</name>
        <dbReference type="ChEBI" id="CHEBI:24875"/>
    </cofactor>
</comment>
<evidence type="ECO:0000256" key="12">
    <source>
        <dbReference type="ARBA" id="ARBA00024654"/>
    </source>
</evidence>
<dbReference type="InterPro" id="IPR003815">
    <property type="entry name" value="S-ribosylhomocysteinase"/>
</dbReference>
<accession>A0A926DIG2</accession>
<dbReference type="PANTHER" id="PTHR35799:SF1">
    <property type="entry name" value="S-RIBOSYLHOMOCYSTEINE LYASE"/>
    <property type="match status" value="1"/>
</dbReference>
<evidence type="ECO:0000256" key="4">
    <source>
        <dbReference type="ARBA" id="ARBA00011738"/>
    </source>
</evidence>
<dbReference type="PANTHER" id="PTHR35799">
    <property type="entry name" value="S-RIBOSYLHOMOCYSTEINE LYASE"/>
    <property type="match status" value="1"/>
</dbReference>
<dbReference type="GO" id="GO:0009372">
    <property type="term" value="P:quorum sensing"/>
    <property type="evidence" value="ECO:0007669"/>
    <property type="project" value="UniProtKB-KW"/>
</dbReference>
<evidence type="ECO:0000256" key="7">
    <source>
        <dbReference type="ARBA" id="ARBA00022654"/>
    </source>
</evidence>
<dbReference type="GO" id="GO:0043768">
    <property type="term" value="F:S-ribosylhomocysteine lyase activity"/>
    <property type="evidence" value="ECO:0007669"/>
    <property type="project" value="UniProtKB-EC"/>
</dbReference>
<comment type="similarity">
    <text evidence="3">Belongs to the LuxS family.</text>
</comment>
<evidence type="ECO:0000256" key="2">
    <source>
        <dbReference type="ARBA" id="ARBA00001962"/>
    </source>
</evidence>
<evidence type="ECO:0000256" key="9">
    <source>
        <dbReference type="ARBA" id="ARBA00022929"/>
    </source>
</evidence>
<evidence type="ECO:0000256" key="14">
    <source>
        <dbReference type="ARBA" id="ARBA00031777"/>
    </source>
</evidence>
<evidence type="ECO:0000256" key="3">
    <source>
        <dbReference type="ARBA" id="ARBA00007311"/>
    </source>
</evidence>
<comment type="subunit">
    <text evidence="4">Homodimer.</text>
</comment>
<protein>
    <recommendedName>
        <fullName evidence="6">S-ribosylhomocysteine lyase</fullName>
        <ecNumber evidence="5">4.4.1.21</ecNumber>
    </recommendedName>
    <alternativeName>
        <fullName evidence="13">AI-2 synthesis protein</fullName>
    </alternativeName>
    <alternativeName>
        <fullName evidence="14">Autoinducer-2 production protein LuxS</fullName>
    </alternativeName>
</protein>
<name>A0A926DIG2_9FIRM</name>
<keyword evidence="16" id="KW-1185">Reference proteome</keyword>
<gene>
    <name evidence="15" type="ORF">H8693_05360</name>
</gene>
<dbReference type="InterPro" id="IPR011249">
    <property type="entry name" value="Metalloenz_LuxS/M16"/>
</dbReference>
<evidence type="ECO:0000256" key="10">
    <source>
        <dbReference type="ARBA" id="ARBA00023004"/>
    </source>
</evidence>
<evidence type="ECO:0000256" key="1">
    <source>
        <dbReference type="ARBA" id="ARBA00000297"/>
    </source>
</evidence>
<comment type="catalytic activity">
    <reaction evidence="1">
        <text>S-(5-deoxy-D-ribos-5-yl)-L-homocysteine = (S)-4,5-dihydroxypentane-2,3-dione + L-homocysteine</text>
        <dbReference type="Rhea" id="RHEA:17753"/>
        <dbReference type="ChEBI" id="CHEBI:29484"/>
        <dbReference type="ChEBI" id="CHEBI:58195"/>
        <dbReference type="ChEBI" id="CHEBI:58199"/>
        <dbReference type="EC" id="4.4.1.21"/>
    </reaction>
</comment>
<evidence type="ECO:0000313" key="16">
    <source>
        <dbReference type="Proteomes" id="UP000617951"/>
    </source>
</evidence>
<dbReference type="InterPro" id="IPR037005">
    <property type="entry name" value="LuxS_sf"/>
</dbReference>
<evidence type="ECO:0000256" key="13">
    <source>
        <dbReference type="ARBA" id="ARBA00030600"/>
    </source>
</evidence>
<keyword evidence="11 15" id="KW-0456">Lyase</keyword>
<dbReference type="GO" id="GO:0005506">
    <property type="term" value="F:iron ion binding"/>
    <property type="evidence" value="ECO:0007669"/>
    <property type="project" value="InterPro"/>
</dbReference>
<dbReference type="Pfam" id="PF02664">
    <property type="entry name" value="LuxS"/>
    <property type="match status" value="1"/>
</dbReference>
<dbReference type="Proteomes" id="UP000617951">
    <property type="component" value="Unassembled WGS sequence"/>
</dbReference>
<dbReference type="EMBL" id="JACRSS010000002">
    <property type="protein sequence ID" value="MBC8538359.1"/>
    <property type="molecule type" value="Genomic_DNA"/>
</dbReference>
<comment type="function">
    <text evidence="12">Involved in the synthesis of autoinducer 2 (AI-2) which is secreted by bacteria and is used to communicate both the cell density and the metabolic potential of the environment. The regulation of gene expression in response to changes in cell density is called quorum sensing. Catalyzes the transformation of S-ribosylhomocysteine (RHC) to homocysteine (HC) and 4,5-dihydroxy-2,3-pentadione (DPD).</text>
</comment>
<keyword evidence="10" id="KW-0408">Iron</keyword>
<dbReference type="EC" id="4.4.1.21" evidence="5"/>
<keyword evidence="9" id="KW-0071">Autoinducer synthesis</keyword>
<evidence type="ECO:0000256" key="5">
    <source>
        <dbReference type="ARBA" id="ARBA00012240"/>
    </source>
</evidence>
<dbReference type="RefSeq" id="WP_249280131.1">
    <property type="nucleotide sequence ID" value="NZ_JACRSS010000002.1"/>
</dbReference>
<dbReference type="AlphaFoldDB" id="A0A926DIG2"/>
<keyword evidence="8" id="KW-0479">Metal-binding</keyword>
<dbReference type="SUPFAM" id="SSF63411">
    <property type="entry name" value="LuxS/MPP-like metallohydrolase"/>
    <property type="match status" value="1"/>
</dbReference>
<sequence length="154" mass="17169">MQKIASFQVDHNLLTPGIYVSRVDFSDIVTYDLRFKTPNAGDYLDPAAAHTIEHLFATAVRCGPLGASTVYFGPMGCLTGFYLIFKGVSHADAIREIRRIVQWMTDFSGTIPGSEKKECGNYRFHNLEQARREAAAFGAVIQNWTESDLLYPGD</sequence>
<organism evidence="15 16">
    <name type="scientific">Guopingia tenuis</name>
    <dbReference type="NCBI Taxonomy" id="2763656"/>
    <lineage>
        <taxon>Bacteria</taxon>
        <taxon>Bacillati</taxon>
        <taxon>Bacillota</taxon>
        <taxon>Clostridia</taxon>
        <taxon>Christensenellales</taxon>
        <taxon>Christensenellaceae</taxon>
        <taxon>Guopingia</taxon>
    </lineage>
</organism>
<dbReference type="Gene3D" id="3.30.1360.80">
    <property type="entry name" value="S-ribosylhomocysteinase (LuxS)"/>
    <property type="match status" value="1"/>
</dbReference>
<dbReference type="PRINTS" id="PR01487">
    <property type="entry name" value="LUXSPROTEIN"/>
</dbReference>
<evidence type="ECO:0000256" key="6">
    <source>
        <dbReference type="ARBA" id="ARBA00015130"/>
    </source>
</evidence>
<keyword evidence="7" id="KW-0673">Quorum sensing</keyword>
<evidence type="ECO:0000256" key="8">
    <source>
        <dbReference type="ARBA" id="ARBA00022723"/>
    </source>
</evidence>
<comment type="caution">
    <text evidence="15">The sequence shown here is derived from an EMBL/GenBank/DDBJ whole genome shotgun (WGS) entry which is preliminary data.</text>
</comment>